<dbReference type="Gene3D" id="3.90.1150.10">
    <property type="entry name" value="Aspartate Aminotransferase, domain 1"/>
    <property type="match status" value="1"/>
</dbReference>
<gene>
    <name evidence="13" type="ordered locus">Solca_4305</name>
</gene>
<evidence type="ECO:0000256" key="2">
    <source>
        <dbReference type="ARBA" id="ARBA00005125"/>
    </source>
</evidence>
<organism evidence="13 14">
    <name type="scientific">Solitalea canadensis (strain ATCC 29591 / DSM 3403 / JCM 21819 / LMG 8368 / NBRC 15130 / NCIMB 12057 / USAM 9D)</name>
    <name type="common">Flexibacter canadensis</name>
    <dbReference type="NCBI Taxonomy" id="929556"/>
    <lineage>
        <taxon>Bacteria</taxon>
        <taxon>Pseudomonadati</taxon>
        <taxon>Bacteroidota</taxon>
        <taxon>Sphingobacteriia</taxon>
        <taxon>Sphingobacteriales</taxon>
        <taxon>Sphingobacteriaceae</taxon>
        <taxon>Solitalea</taxon>
    </lineage>
</organism>
<dbReference type="EC" id="2.6.1.102" evidence="8"/>
<dbReference type="OrthoDB" id="9810913at2"/>
<dbReference type="FunFam" id="3.40.640.10:FF:000090">
    <property type="entry name" value="Pyridoxal phosphate-dependent aminotransferase"/>
    <property type="match status" value="1"/>
</dbReference>
<reference evidence="13" key="1">
    <citation type="submission" date="2012-02" db="EMBL/GenBank/DDBJ databases">
        <title>The complete genome of Solitalea canadensis DSM 3403.</title>
        <authorList>
            <consortium name="US DOE Joint Genome Institute (JGI-PGF)"/>
            <person name="Lucas S."/>
            <person name="Copeland A."/>
            <person name="Lapidus A."/>
            <person name="Glavina del Rio T."/>
            <person name="Dalin E."/>
            <person name="Tice H."/>
            <person name="Bruce D."/>
            <person name="Goodwin L."/>
            <person name="Pitluck S."/>
            <person name="Peters L."/>
            <person name="Ovchinnikova G."/>
            <person name="Lu M."/>
            <person name="Kyrpides N."/>
            <person name="Mavromatis K."/>
            <person name="Ivanova N."/>
            <person name="Brettin T."/>
            <person name="Detter J.C."/>
            <person name="Han C."/>
            <person name="Larimer F."/>
            <person name="Land M."/>
            <person name="Hauser L."/>
            <person name="Markowitz V."/>
            <person name="Cheng J.-F."/>
            <person name="Hugenholtz P."/>
            <person name="Woyke T."/>
            <person name="Wu D."/>
            <person name="Spring S."/>
            <person name="Schroeder M."/>
            <person name="Kopitz M."/>
            <person name="Brambilla E."/>
            <person name="Klenk H.-P."/>
            <person name="Eisen J.A."/>
        </authorList>
    </citation>
    <scope>NUCLEOTIDE SEQUENCE</scope>
    <source>
        <strain evidence="13">DSM 3403</strain>
    </source>
</reference>
<dbReference type="PIRSF" id="PIRSF000390">
    <property type="entry name" value="PLP_StrS"/>
    <property type="match status" value="1"/>
</dbReference>
<name>H8KMB3_SOLCM</name>
<dbReference type="NCBIfam" id="TIGR04181">
    <property type="entry name" value="NHT_00031"/>
    <property type="match status" value="1"/>
</dbReference>
<dbReference type="HOGENOM" id="CLU_033332_2_1_10"/>
<comment type="pathway">
    <text evidence="2">Bacterial outer membrane biogenesis; LPS O-antigen biosynthesis.</text>
</comment>
<dbReference type="PANTHER" id="PTHR30244:SF30">
    <property type="entry name" value="BLR5990 PROTEIN"/>
    <property type="match status" value="1"/>
</dbReference>
<evidence type="ECO:0000256" key="5">
    <source>
        <dbReference type="ARBA" id="ARBA00022898"/>
    </source>
</evidence>
<keyword evidence="5 11" id="KW-0663">Pyridoxal phosphate</keyword>
<evidence type="ECO:0000256" key="12">
    <source>
        <dbReference type="RuleBase" id="RU004508"/>
    </source>
</evidence>
<keyword evidence="4" id="KW-0808">Transferase</keyword>
<evidence type="ECO:0000256" key="3">
    <source>
        <dbReference type="ARBA" id="ARBA00022576"/>
    </source>
</evidence>
<comment type="catalytic activity">
    <reaction evidence="7">
        <text>GDP-alpha-D-perosamine + 2-oxoglutarate = GDP-4-dehydro-alpha-D-rhamnose + L-glutamate</text>
        <dbReference type="Rhea" id="RHEA:36779"/>
        <dbReference type="ChEBI" id="CHEBI:16810"/>
        <dbReference type="ChEBI" id="CHEBI:29985"/>
        <dbReference type="ChEBI" id="CHEBI:57964"/>
        <dbReference type="ChEBI" id="CHEBI:73996"/>
        <dbReference type="EC" id="2.6.1.102"/>
    </reaction>
</comment>
<dbReference type="EMBL" id="CP003349">
    <property type="protein sequence ID" value="AFD09295.1"/>
    <property type="molecule type" value="Genomic_DNA"/>
</dbReference>
<evidence type="ECO:0000256" key="9">
    <source>
        <dbReference type="ARBA" id="ARBA00074221"/>
    </source>
</evidence>
<evidence type="ECO:0000313" key="14">
    <source>
        <dbReference type="Proteomes" id="UP000007590"/>
    </source>
</evidence>
<dbReference type="KEGG" id="scn:Solca_4305"/>
<dbReference type="eggNOG" id="COG0399">
    <property type="taxonomic scope" value="Bacteria"/>
</dbReference>
<keyword evidence="3" id="KW-0032">Aminotransferase</keyword>
<dbReference type="SUPFAM" id="SSF53383">
    <property type="entry name" value="PLP-dependent transferases"/>
    <property type="match status" value="1"/>
</dbReference>
<dbReference type="GO" id="GO:0102933">
    <property type="term" value="F:GDP-4-dehydro-6-deoxy-D-mannose-4-aminotransferase activity"/>
    <property type="evidence" value="ECO:0007669"/>
    <property type="project" value="UniProtKB-EC"/>
</dbReference>
<sequence length="380" mass="42489">MYSEVVGFIRKQFDSDEFIPLHAPVFTGNEKKYVLDTIDSTFVSSVGKFVDKFEELIREYTGAKYAIATTNGTSALHMALMLAGVKQGDLVLTQPLSFIATCNAISYIGAEPSFIDVDKDTLGLSPEALREFLKESVEIKGGQAIHKNTGRRIAACVPMHTFGHPAKINELLDLCKEYNINLVEDAAESLGSTYMNQQTGTFGLLGTYSFNGNKTITCGGGGMIVTNDDHLGKLAKHLTTQAKVPHRWDFVHDYVGYNYRLPNLNAALACAQMEQLDSFISNKRELAKNYSQFFVEQGIHFISEPSNSKSNYWLNAILLKNRAERDLFLTYSNDKGVMTRPVWELMNRLPMFRHAITSDISNAEWIADRLVNIPSSVRLK</sequence>
<proteinExistence type="inferred from homology"/>
<protein>
    <recommendedName>
        <fullName evidence="9">GDP-perosamine synthase</fullName>
        <ecNumber evidence="8">2.6.1.102</ecNumber>
    </recommendedName>
</protein>
<dbReference type="GO" id="GO:0000271">
    <property type="term" value="P:polysaccharide biosynthetic process"/>
    <property type="evidence" value="ECO:0007669"/>
    <property type="project" value="TreeGrafter"/>
</dbReference>
<dbReference type="PANTHER" id="PTHR30244">
    <property type="entry name" value="TRANSAMINASE"/>
    <property type="match status" value="1"/>
</dbReference>
<evidence type="ECO:0000256" key="10">
    <source>
        <dbReference type="PIRSR" id="PIRSR000390-1"/>
    </source>
</evidence>
<dbReference type="GO" id="GO:0030170">
    <property type="term" value="F:pyridoxal phosphate binding"/>
    <property type="evidence" value="ECO:0007669"/>
    <property type="project" value="TreeGrafter"/>
</dbReference>
<dbReference type="Gene3D" id="3.40.640.10">
    <property type="entry name" value="Type I PLP-dependent aspartate aminotransferase-like (Major domain)"/>
    <property type="match status" value="1"/>
</dbReference>
<evidence type="ECO:0000256" key="8">
    <source>
        <dbReference type="ARBA" id="ARBA00066317"/>
    </source>
</evidence>
<dbReference type="InterPro" id="IPR000653">
    <property type="entry name" value="DegT/StrS_aminotransferase"/>
</dbReference>
<evidence type="ECO:0000256" key="4">
    <source>
        <dbReference type="ARBA" id="ARBA00022679"/>
    </source>
</evidence>
<dbReference type="InterPro" id="IPR015421">
    <property type="entry name" value="PyrdxlP-dep_Trfase_major"/>
</dbReference>
<comment type="similarity">
    <text evidence="6 12">Belongs to the DegT/DnrJ/EryC1 family.</text>
</comment>
<dbReference type="RefSeq" id="WP_014682517.1">
    <property type="nucleotide sequence ID" value="NC_017770.1"/>
</dbReference>
<dbReference type="AlphaFoldDB" id="H8KMB3"/>
<feature type="modified residue" description="N6-(pyridoxal phosphate)lysine" evidence="11">
    <location>
        <position position="214"/>
    </location>
</feature>
<evidence type="ECO:0000256" key="6">
    <source>
        <dbReference type="ARBA" id="ARBA00037999"/>
    </source>
</evidence>
<dbReference type="InterPro" id="IPR015422">
    <property type="entry name" value="PyrdxlP-dep_Trfase_small"/>
</dbReference>
<dbReference type="CDD" id="cd00616">
    <property type="entry name" value="AHBA_syn"/>
    <property type="match status" value="1"/>
</dbReference>
<keyword evidence="14" id="KW-1185">Reference proteome</keyword>
<evidence type="ECO:0000256" key="7">
    <source>
        <dbReference type="ARBA" id="ARBA00051587"/>
    </source>
</evidence>
<accession>H8KMB3</accession>
<dbReference type="STRING" id="929556.Solca_4305"/>
<feature type="active site" description="Proton acceptor" evidence="10">
    <location>
        <position position="214"/>
    </location>
</feature>
<dbReference type="Proteomes" id="UP000007590">
    <property type="component" value="Chromosome"/>
</dbReference>
<evidence type="ECO:0000313" key="13">
    <source>
        <dbReference type="EMBL" id="AFD09295.1"/>
    </source>
</evidence>
<dbReference type="Pfam" id="PF01041">
    <property type="entry name" value="DegT_DnrJ_EryC1"/>
    <property type="match status" value="1"/>
</dbReference>
<comment type="cofactor">
    <cofactor evidence="1">
        <name>pyridoxal 5'-phosphate</name>
        <dbReference type="ChEBI" id="CHEBI:597326"/>
    </cofactor>
</comment>
<dbReference type="InterPro" id="IPR015424">
    <property type="entry name" value="PyrdxlP-dep_Trfase"/>
</dbReference>
<evidence type="ECO:0000256" key="11">
    <source>
        <dbReference type="PIRSR" id="PIRSR000390-2"/>
    </source>
</evidence>
<evidence type="ECO:0000256" key="1">
    <source>
        <dbReference type="ARBA" id="ARBA00001933"/>
    </source>
</evidence>
<dbReference type="InterPro" id="IPR026385">
    <property type="entry name" value="LegC-like"/>
</dbReference>